<organism evidence="2 3">
    <name type="scientific">Flexivirga endophytica</name>
    <dbReference type="NCBI Taxonomy" id="1849103"/>
    <lineage>
        <taxon>Bacteria</taxon>
        <taxon>Bacillati</taxon>
        <taxon>Actinomycetota</taxon>
        <taxon>Actinomycetes</taxon>
        <taxon>Micrococcales</taxon>
        <taxon>Dermacoccaceae</taxon>
        <taxon>Flexivirga</taxon>
    </lineage>
</organism>
<evidence type="ECO:0000313" key="2">
    <source>
        <dbReference type="EMBL" id="GGB48451.1"/>
    </source>
</evidence>
<dbReference type="RefSeq" id="WP_188839299.1">
    <property type="nucleotide sequence ID" value="NZ_BMHI01000010.1"/>
</dbReference>
<gene>
    <name evidence="2" type="ORF">GCM10011492_44640</name>
</gene>
<feature type="compositionally biased region" description="Polar residues" evidence="1">
    <location>
        <begin position="487"/>
        <end position="502"/>
    </location>
</feature>
<dbReference type="Proteomes" id="UP000636793">
    <property type="component" value="Unassembled WGS sequence"/>
</dbReference>
<dbReference type="EMBL" id="BMHI01000010">
    <property type="protein sequence ID" value="GGB48451.1"/>
    <property type="molecule type" value="Genomic_DNA"/>
</dbReference>
<reference evidence="2" key="2">
    <citation type="submission" date="2020-09" db="EMBL/GenBank/DDBJ databases">
        <authorList>
            <person name="Sun Q."/>
            <person name="Zhou Y."/>
        </authorList>
    </citation>
    <scope>NUCLEOTIDE SEQUENCE</scope>
    <source>
        <strain evidence="2">CGMCC 1.15085</strain>
    </source>
</reference>
<name>A0A916TM94_9MICO</name>
<feature type="compositionally biased region" description="Low complexity" evidence="1">
    <location>
        <begin position="719"/>
        <end position="731"/>
    </location>
</feature>
<feature type="region of interest" description="Disordered" evidence="1">
    <location>
        <begin position="301"/>
        <end position="344"/>
    </location>
</feature>
<accession>A0A916TM94</accession>
<reference evidence="2" key="1">
    <citation type="journal article" date="2014" name="Int. J. Syst. Evol. Microbiol.">
        <title>Complete genome sequence of Corynebacterium casei LMG S-19264T (=DSM 44701T), isolated from a smear-ripened cheese.</title>
        <authorList>
            <consortium name="US DOE Joint Genome Institute (JGI-PGF)"/>
            <person name="Walter F."/>
            <person name="Albersmeier A."/>
            <person name="Kalinowski J."/>
            <person name="Ruckert C."/>
        </authorList>
    </citation>
    <scope>NUCLEOTIDE SEQUENCE</scope>
    <source>
        <strain evidence="2">CGMCC 1.15085</strain>
    </source>
</reference>
<comment type="caution">
    <text evidence="2">The sequence shown here is derived from an EMBL/GenBank/DDBJ whole genome shotgun (WGS) entry which is preliminary data.</text>
</comment>
<dbReference type="AlphaFoldDB" id="A0A916TM94"/>
<protein>
    <submittedName>
        <fullName evidence="2">Uncharacterized protein</fullName>
    </submittedName>
</protein>
<evidence type="ECO:0000256" key="1">
    <source>
        <dbReference type="SAM" id="MobiDB-lite"/>
    </source>
</evidence>
<proteinExistence type="predicted"/>
<feature type="region of interest" description="Disordered" evidence="1">
    <location>
        <begin position="706"/>
        <end position="747"/>
    </location>
</feature>
<sequence>MTITQPTRVAAAALVANSLHGGERLDLPLPGELSGPSLFDGLPRGVHVGDGDVSFGPARGQRDEMTIQGPYGFINVCAQDGRHWIELVGKTHPDLGLHEPWSVRTDLHGAADRLGIPAADLAPLLQRAGMALVWARAELDAALPPNGLKQRETNMAEQNIDAAPSYRDTLRMDPTEALTMGVEGAGQTADNERLRRALNVIAQYDAVDDRAFAAARGSGSLLDPSVPEPPAARLLVLHGGNVSAAANDPGFERLVATYEGLQPGHEIVNDEDGLREEYVDPLAVPGNKEWLAERVAELQHDLGAPSPVEKPVDPVAPETEPDHQNPYSTSMDGQGASVDATDAEQAKIDAQDVAAVTFNPEAMDAVADGRLVVMEPSYGGVLENSDVVVTAAATGRGDVLVRVDADHQVHADLHLAGGTVLDANPQQVADTLRVDPETARQTVLAAAHQLQRGQVAYEAREDVDAAVAAFDQHRGQQAREALHWGNGPTSQSGLQDATQQVPSDLAEARGDLRSAPRPPTGRTAAVGPWSLRSTTTPVLTGVMTMDTRELVDQVEASLAQAQHFLGIADYDIQSATAGAQRRALEGTPLPGMVAAHRDAAAEAYDALQRGSEHVNHGYAGVIALTKAPHLTDENHDWVVGTLAGVVEAMVAASKATPHLEAGTTHLFAANNPAADPRSVSSQLVKARDELSLAIPHVSTAARVVDQAAARRSPDGQVGPAQPLARAQARQQMAVPTTAGTQPAGPRR</sequence>
<evidence type="ECO:0000313" key="3">
    <source>
        <dbReference type="Proteomes" id="UP000636793"/>
    </source>
</evidence>
<keyword evidence="3" id="KW-1185">Reference proteome</keyword>
<feature type="region of interest" description="Disordered" evidence="1">
    <location>
        <begin position="483"/>
        <end position="504"/>
    </location>
</feature>